<evidence type="ECO:0000256" key="1">
    <source>
        <dbReference type="SAM" id="MobiDB-lite"/>
    </source>
</evidence>
<feature type="compositionally biased region" description="Basic and acidic residues" evidence="1">
    <location>
        <begin position="108"/>
        <end position="129"/>
    </location>
</feature>
<feature type="region of interest" description="Disordered" evidence="1">
    <location>
        <begin position="53"/>
        <end position="129"/>
    </location>
</feature>
<name>A0A0C3N4P7_PISTI</name>
<dbReference type="AlphaFoldDB" id="A0A0C3N4P7"/>
<dbReference type="Proteomes" id="UP000054217">
    <property type="component" value="Unassembled WGS sequence"/>
</dbReference>
<keyword evidence="3" id="KW-1185">Reference proteome</keyword>
<reference evidence="3" key="2">
    <citation type="submission" date="2015-01" db="EMBL/GenBank/DDBJ databases">
        <title>Evolutionary Origins and Diversification of the Mycorrhizal Mutualists.</title>
        <authorList>
            <consortium name="DOE Joint Genome Institute"/>
            <consortium name="Mycorrhizal Genomics Consortium"/>
            <person name="Kohler A."/>
            <person name="Kuo A."/>
            <person name="Nagy L.G."/>
            <person name="Floudas D."/>
            <person name="Copeland A."/>
            <person name="Barry K.W."/>
            <person name="Cichocki N."/>
            <person name="Veneault-Fourrey C."/>
            <person name="LaButti K."/>
            <person name="Lindquist E.A."/>
            <person name="Lipzen A."/>
            <person name="Lundell T."/>
            <person name="Morin E."/>
            <person name="Murat C."/>
            <person name="Riley R."/>
            <person name="Ohm R."/>
            <person name="Sun H."/>
            <person name="Tunlid A."/>
            <person name="Henrissat B."/>
            <person name="Grigoriev I.V."/>
            <person name="Hibbett D.S."/>
            <person name="Martin F."/>
        </authorList>
    </citation>
    <scope>NUCLEOTIDE SEQUENCE [LARGE SCALE GENOMIC DNA]</scope>
    <source>
        <strain evidence="3">Marx 270</strain>
    </source>
</reference>
<proteinExistence type="predicted"/>
<feature type="compositionally biased region" description="Basic and acidic residues" evidence="1">
    <location>
        <begin position="53"/>
        <end position="62"/>
    </location>
</feature>
<evidence type="ECO:0000313" key="3">
    <source>
        <dbReference type="Proteomes" id="UP000054217"/>
    </source>
</evidence>
<gene>
    <name evidence="2" type="ORF">M404DRAFT_33611</name>
</gene>
<evidence type="ECO:0000313" key="2">
    <source>
        <dbReference type="EMBL" id="KIN96054.1"/>
    </source>
</evidence>
<accession>A0A0C3N4P7</accession>
<feature type="compositionally biased region" description="Polar residues" evidence="1">
    <location>
        <begin position="74"/>
        <end position="91"/>
    </location>
</feature>
<feature type="non-terminal residue" evidence="2">
    <location>
        <position position="1"/>
    </location>
</feature>
<protein>
    <submittedName>
        <fullName evidence="2">Uncharacterized protein</fullName>
    </submittedName>
</protein>
<reference evidence="2 3" key="1">
    <citation type="submission" date="2014-04" db="EMBL/GenBank/DDBJ databases">
        <authorList>
            <consortium name="DOE Joint Genome Institute"/>
            <person name="Kuo A."/>
            <person name="Kohler A."/>
            <person name="Costa M.D."/>
            <person name="Nagy L.G."/>
            <person name="Floudas D."/>
            <person name="Copeland A."/>
            <person name="Barry K.W."/>
            <person name="Cichocki N."/>
            <person name="Veneault-Fourrey C."/>
            <person name="LaButti K."/>
            <person name="Lindquist E.A."/>
            <person name="Lipzen A."/>
            <person name="Lundell T."/>
            <person name="Morin E."/>
            <person name="Murat C."/>
            <person name="Sun H."/>
            <person name="Tunlid A."/>
            <person name="Henrissat B."/>
            <person name="Grigoriev I.V."/>
            <person name="Hibbett D.S."/>
            <person name="Martin F."/>
            <person name="Nordberg H.P."/>
            <person name="Cantor M.N."/>
            <person name="Hua S.X."/>
        </authorList>
    </citation>
    <scope>NUCLEOTIDE SEQUENCE [LARGE SCALE GENOMIC DNA]</scope>
    <source>
        <strain evidence="2 3">Marx 270</strain>
    </source>
</reference>
<organism evidence="2 3">
    <name type="scientific">Pisolithus tinctorius Marx 270</name>
    <dbReference type="NCBI Taxonomy" id="870435"/>
    <lineage>
        <taxon>Eukaryota</taxon>
        <taxon>Fungi</taxon>
        <taxon>Dikarya</taxon>
        <taxon>Basidiomycota</taxon>
        <taxon>Agaricomycotina</taxon>
        <taxon>Agaricomycetes</taxon>
        <taxon>Agaricomycetidae</taxon>
        <taxon>Boletales</taxon>
        <taxon>Sclerodermatineae</taxon>
        <taxon>Pisolithaceae</taxon>
        <taxon>Pisolithus</taxon>
    </lineage>
</organism>
<sequence length="129" mass="14330">EKQAFERIKAGVSEGLVDEELPSTPSVHRYLCAEKRLKSSEWFLKTIEDALARPDWPKEGRGDSALLSDAEGASKQQLAENFTETQAQLVSVPSHPLKRLATLPLPDPPDKRARLDNNRGSGEEKMCMS</sequence>
<dbReference type="HOGENOM" id="CLU_1953997_0_0_1"/>
<dbReference type="InParanoid" id="A0A0C3N4P7"/>
<dbReference type="OrthoDB" id="2881271at2759"/>
<dbReference type="EMBL" id="KN832054">
    <property type="protein sequence ID" value="KIN96054.1"/>
    <property type="molecule type" value="Genomic_DNA"/>
</dbReference>